<sequence length="280" mass="28733">MKPSLKFLTAGILSFSFGIALPSLAQSDFTPSPANTPANAPQSPPPANRDTGVPPVQTAPNSETTPSNDRESAPNTSPNQNLPGDQNQSVPGVVTPANRPTGESSPTGNTGTNSSAFSGSENQSIDQIVRTNRSFELFNALLRVAESQGTFAGQFAGSSDYTVFAPTDEALAAIPAETFKALVQPENQDVLAQVLANHVVLGKVSSSDLAQQSVRSLAGNPLTAQGGAGALTVGNARVLGADISAENGTIHAVDQLILTPDLQSRLANLAPRASANPGVR</sequence>
<dbReference type="PANTHER" id="PTHR10900:SF77">
    <property type="entry name" value="FI19380P1"/>
    <property type="match status" value="1"/>
</dbReference>
<dbReference type="PANTHER" id="PTHR10900">
    <property type="entry name" value="PERIOSTIN-RELATED"/>
    <property type="match status" value="1"/>
</dbReference>
<evidence type="ECO:0000256" key="2">
    <source>
        <dbReference type="SAM" id="SignalP"/>
    </source>
</evidence>
<organism evidence="4 5">
    <name type="scientific">Leptolyngbya boryana NIES-2135</name>
    <dbReference type="NCBI Taxonomy" id="1973484"/>
    <lineage>
        <taxon>Bacteria</taxon>
        <taxon>Bacillati</taxon>
        <taxon>Cyanobacteriota</taxon>
        <taxon>Cyanophyceae</taxon>
        <taxon>Leptolyngbyales</taxon>
        <taxon>Leptolyngbyaceae</taxon>
        <taxon>Leptolyngbya group</taxon>
        <taxon>Leptolyngbya</taxon>
    </lineage>
</organism>
<dbReference type="SUPFAM" id="SSF82153">
    <property type="entry name" value="FAS1 domain"/>
    <property type="match status" value="1"/>
</dbReference>
<feature type="domain" description="FAS1" evidence="3">
    <location>
        <begin position="122"/>
        <end position="257"/>
    </location>
</feature>
<dbReference type="InterPro" id="IPR000782">
    <property type="entry name" value="FAS1_domain"/>
</dbReference>
<dbReference type="Gene3D" id="2.30.180.10">
    <property type="entry name" value="FAS1 domain"/>
    <property type="match status" value="1"/>
</dbReference>
<accession>A0A1Z4JGK0</accession>
<keyword evidence="2" id="KW-0732">Signal</keyword>
<name>A0A1Z4JGK0_LEPBY</name>
<evidence type="ECO:0000259" key="3">
    <source>
        <dbReference type="PROSITE" id="PS50213"/>
    </source>
</evidence>
<keyword evidence="5" id="KW-1185">Reference proteome</keyword>
<evidence type="ECO:0000256" key="1">
    <source>
        <dbReference type="SAM" id="MobiDB-lite"/>
    </source>
</evidence>
<feature type="compositionally biased region" description="Low complexity" evidence="1">
    <location>
        <begin position="30"/>
        <end position="41"/>
    </location>
</feature>
<evidence type="ECO:0000313" key="4">
    <source>
        <dbReference type="EMBL" id="BAY55637.1"/>
    </source>
</evidence>
<protein>
    <submittedName>
        <fullName evidence="4">Fasciclin domain-containing protein</fullName>
    </submittedName>
</protein>
<dbReference type="InterPro" id="IPR036378">
    <property type="entry name" value="FAS1_dom_sf"/>
</dbReference>
<dbReference type="Pfam" id="PF02469">
    <property type="entry name" value="Fasciclin"/>
    <property type="match status" value="1"/>
</dbReference>
<evidence type="ECO:0000313" key="5">
    <source>
        <dbReference type="Proteomes" id="UP000217895"/>
    </source>
</evidence>
<dbReference type="AlphaFoldDB" id="A0A1Z4JGK0"/>
<dbReference type="EMBL" id="AP018203">
    <property type="protein sequence ID" value="BAY55637.1"/>
    <property type="molecule type" value="Genomic_DNA"/>
</dbReference>
<reference evidence="4 5" key="1">
    <citation type="submission" date="2017-06" db="EMBL/GenBank/DDBJ databases">
        <title>Genome sequencing of cyanobaciteial culture collection at National Institute for Environmental Studies (NIES).</title>
        <authorList>
            <person name="Hirose Y."/>
            <person name="Shimura Y."/>
            <person name="Fujisawa T."/>
            <person name="Nakamura Y."/>
            <person name="Kawachi M."/>
        </authorList>
    </citation>
    <scope>NUCLEOTIDE SEQUENCE [LARGE SCALE GENOMIC DNA]</scope>
    <source>
        <strain evidence="4 5">NIES-2135</strain>
    </source>
</reference>
<dbReference type="InterPro" id="IPR050904">
    <property type="entry name" value="Adhesion/Biosynth-related"/>
</dbReference>
<feature type="chain" id="PRO_5011109486" evidence="2">
    <location>
        <begin position="26"/>
        <end position="280"/>
    </location>
</feature>
<feature type="compositionally biased region" description="Low complexity" evidence="1">
    <location>
        <begin position="100"/>
        <end position="115"/>
    </location>
</feature>
<feature type="region of interest" description="Disordered" evidence="1">
    <location>
        <begin position="25"/>
        <end position="124"/>
    </location>
</feature>
<dbReference type="SMART" id="SM00554">
    <property type="entry name" value="FAS1"/>
    <property type="match status" value="1"/>
</dbReference>
<gene>
    <name evidence="4" type="ORF">NIES2135_24610</name>
</gene>
<dbReference type="Proteomes" id="UP000217895">
    <property type="component" value="Chromosome"/>
</dbReference>
<feature type="signal peptide" evidence="2">
    <location>
        <begin position="1"/>
        <end position="25"/>
    </location>
</feature>
<proteinExistence type="predicted"/>
<feature type="compositionally biased region" description="Polar residues" evidence="1">
    <location>
        <begin position="58"/>
        <end position="90"/>
    </location>
</feature>
<dbReference type="PROSITE" id="PS50213">
    <property type="entry name" value="FAS1"/>
    <property type="match status" value="1"/>
</dbReference>